<keyword evidence="3" id="KW-1185">Reference proteome</keyword>
<keyword evidence="1" id="KW-0472">Membrane</keyword>
<comment type="caution">
    <text evidence="2">The sequence shown here is derived from an EMBL/GenBank/DDBJ whole genome shotgun (WGS) entry which is preliminary data.</text>
</comment>
<dbReference type="AlphaFoldDB" id="A0A812P084"/>
<name>A0A812P084_9DINO</name>
<evidence type="ECO:0000313" key="2">
    <source>
        <dbReference type="EMBL" id="CAE7332067.1"/>
    </source>
</evidence>
<evidence type="ECO:0000256" key="1">
    <source>
        <dbReference type="SAM" id="Phobius"/>
    </source>
</evidence>
<gene>
    <name evidence="2" type="ORF">SNAT2548_LOCUS17370</name>
</gene>
<accession>A0A812P084</accession>
<keyword evidence="1" id="KW-1133">Transmembrane helix</keyword>
<organism evidence="2 3">
    <name type="scientific">Symbiodinium natans</name>
    <dbReference type="NCBI Taxonomy" id="878477"/>
    <lineage>
        <taxon>Eukaryota</taxon>
        <taxon>Sar</taxon>
        <taxon>Alveolata</taxon>
        <taxon>Dinophyceae</taxon>
        <taxon>Suessiales</taxon>
        <taxon>Symbiodiniaceae</taxon>
        <taxon>Symbiodinium</taxon>
    </lineage>
</organism>
<protein>
    <submittedName>
        <fullName evidence="2">Uncharacterized protein</fullName>
    </submittedName>
</protein>
<dbReference type="Proteomes" id="UP000604046">
    <property type="component" value="Unassembled WGS sequence"/>
</dbReference>
<feature type="transmembrane region" description="Helical" evidence="1">
    <location>
        <begin position="108"/>
        <end position="130"/>
    </location>
</feature>
<sequence>MSDVFRDEHAVPATPQELSQRLQEYLSRTECSTECAVLEGDGDDIKIMVTMQLDYQNMYANDKPGFKQRLKRQLLHAACGSEFDRMPADALELLAGKIEIEDVKEGSIIALVVFGAGFLLGLAVGLAVGARNPPVNVQPNVQPAPWIQINCTLQ</sequence>
<dbReference type="EMBL" id="CAJNDS010002109">
    <property type="protein sequence ID" value="CAE7332067.1"/>
    <property type="molecule type" value="Genomic_DNA"/>
</dbReference>
<evidence type="ECO:0000313" key="3">
    <source>
        <dbReference type="Proteomes" id="UP000604046"/>
    </source>
</evidence>
<proteinExistence type="predicted"/>
<keyword evidence="1" id="KW-0812">Transmembrane</keyword>
<reference evidence="2" key="1">
    <citation type="submission" date="2021-02" db="EMBL/GenBank/DDBJ databases">
        <authorList>
            <person name="Dougan E. K."/>
            <person name="Rhodes N."/>
            <person name="Thang M."/>
            <person name="Chan C."/>
        </authorList>
    </citation>
    <scope>NUCLEOTIDE SEQUENCE</scope>
</reference>